<organism evidence="7">
    <name type="scientific">uncultured Dysgonomonas sp</name>
    <dbReference type="NCBI Taxonomy" id="206096"/>
    <lineage>
        <taxon>Bacteria</taxon>
        <taxon>Pseudomonadati</taxon>
        <taxon>Bacteroidota</taxon>
        <taxon>Bacteroidia</taxon>
        <taxon>Bacteroidales</taxon>
        <taxon>Dysgonomonadaceae</taxon>
        <taxon>Dysgonomonas</taxon>
        <taxon>environmental samples</taxon>
    </lineage>
</organism>
<protein>
    <recommendedName>
        <fullName evidence="6">Amine oxidase domain-containing protein</fullName>
    </recommendedName>
</protein>
<keyword evidence="2" id="KW-0732">Signal</keyword>
<dbReference type="Gene3D" id="3.50.50.60">
    <property type="entry name" value="FAD/NAD(P)-binding domain"/>
    <property type="match status" value="2"/>
</dbReference>
<evidence type="ECO:0000256" key="5">
    <source>
        <dbReference type="ARBA" id="ARBA00023027"/>
    </source>
</evidence>
<feature type="domain" description="Amine oxidase" evidence="6">
    <location>
        <begin position="13"/>
        <end position="271"/>
    </location>
</feature>
<reference evidence="7" key="1">
    <citation type="submission" date="2016-04" db="EMBL/GenBank/DDBJ databases">
        <authorList>
            <person name="Evans L.H."/>
            <person name="Alamgir A."/>
            <person name="Owens N."/>
            <person name="Weber N.D."/>
            <person name="Virtaneva K."/>
            <person name="Barbian K."/>
            <person name="Babar A."/>
            <person name="Rosenke K."/>
        </authorList>
    </citation>
    <scope>NUCLEOTIDE SEQUENCE</scope>
    <source>
        <strain evidence="7">86-1</strain>
    </source>
</reference>
<dbReference type="EMBL" id="FLUM01000001">
    <property type="protein sequence ID" value="SBV92962.1"/>
    <property type="molecule type" value="Genomic_DNA"/>
</dbReference>
<dbReference type="Pfam" id="PF01593">
    <property type="entry name" value="Amino_oxidase"/>
    <property type="match status" value="1"/>
</dbReference>
<proteinExistence type="predicted"/>
<dbReference type="InterPro" id="IPR036188">
    <property type="entry name" value="FAD/NAD-bd_sf"/>
</dbReference>
<dbReference type="AlphaFoldDB" id="A0A212J0H0"/>
<evidence type="ECO:0000256" key="4">
    <source>
        <dbReference type="ARBA" id="ARBA00022857"/>
    </source>
</evidence>
<sequence length="495" mass="55874">MGKYDIIIAGSGLGGLECAAILSKEGYNVCVLEKNVLFGGCLQTYIRKGRQFDTGIHYIGSLDEGQIMNQYFKYFGIMDKLNIKRLDTDSFDTIFYKDKVYNYAVGHDHFADTLAQSFPHERVNLKKYTSILQDVGRLIDIDNLKKGSIAQNGMKYFYASATQMIADTVKDETLRSVLAATSMLYGGIKNSSTFYHHAMTNNSYIESPYRFIDGTMQIAERLIDVIRANGGTVLNNKEVTRLIVTDNQVTAAEVNNEEIFEADHFISNIHPKRTLEILEKSRYIKNAYISRINALPNSFGVFTTYLVMKPDSQPYINSNYYVHGTDNVWYNDDSSRDKINNALLCFQCNSNSDYTDIISVLTPMYMSELKEWENTTVGKRGDDYIAFKKAYSNKVLEFLKGKGFDFSGKIESIYSTTPLSYRDYTGTPYGSAYGIVKDCKFPELGFISTKTKLKNLYFTGQNMNVHGALGVTLTSMFTCADFVGQEYLAKKVGNA</sequence>
<dbReference type="PANTHER" id="PTHR46091">
    <property type="entry name" value="BLR7054 PROTEIN"/>
    <property type="match status" value="1"/>
</dbReference>
<dbReference type="PANTHER" id="PTHR46091:SF3">
    <property type="entry name" value="AMINE OXIDASE DOMAIN-CONTAINING PROTEIN"/>
    <property type="match status" value="1"/>
</dbReference>
<name>A0A212J0H0_9BACT</name>
<evidence type="ECO:0000256" key="1">
    <source>
        <dbReference type="ARBA" id="ARBA00022630"/>
    </source>
</evidence>
<dbReference type="InterPro" id="IPR052206">
    <property type="entry name" value="Retinol_saturase"/>
</dbReference>
<evidence type="ECO:0000313" key="7">
    <source>
        <dbReference type="EMBL" id="SBV92962.1"/>
    </source>
</evidence>
<gene>
    <name evidence="7" type="ORF">KL86DYS1_10744</name>
</gene>
<keyword evidence="5" id="KW-0520">NAD</keyword>
<dbReference type="SUPFAM" id="SSF51905">
    <property type="entry name" value="FAD/NAD(P)-binding domain"/>
    <property type="match status" value="1"/>
</dbReference>
<dbReference type="RefSeq" id="WP_296938633.1">
    <property type="nucleotide sequence ID" value="NZ_LT599032.1"/>
</dbReference>
<dbReference type="InterPro" id="IPR002937">
    <property type="entry name" value="Amino_oxidase"/>
</dbReference>
<accession>A0A212J0H0</accession>
<keyword evidence="3" id="KW-0274">FAD</keyword>
<evidence type="ECO:0000256" key="2">
    <source>
        <dbReference type="ARBA" id="ARBA00022729"/>
    </source>
</evidence>
<dbReference type="GO" id="GO:0016491">
    <property type="term" value="F:oxidoreductase activity"/>
    <property type="evidence" value="ECO:0007669"/>
    <property type="project" value="InterPro"/>
</dbReference>
<keyword evidence="1" id="KW-0285">Flavoprotein</keyword>
<evidence type="ECO:0000259" key="6">
    <source>
        <dbReference type="Pfam" id="PF01593"/>
    </source>
</evidence>
<evidence type="ECO:0000256" key="3">
    <source>
        <dbReference type="ARBA" id="ARBA00022827"/>
    </source>
</evidence>
<keyword evidence="4" id="KW-0521">NADP</keyword>